<evidence type="ECO:0000313" key="3">
    <source>
        <dbReference type="Proteomes" id="UP001075354"/>
    </source>
</evidence>
<name>A0AAV7X835_9NEOP</name>
<evidence type="ECO:0000256" key="1">
    <source>
        <dbReference type="SAM" id="MobiDB-lite"/>
    </source>
</evidence>
<dbReference type="AlphaFoldDB" id="A0AAV7X835"/>
<evidence type="ECO:0008006" key="4">
    <source>
        <dbReference type="Google" id="ProtNLM"/>
    </source>
</evidence>
<reference evidence="2" key="1">
    <citation type="submission" date="2022-12" db="EMBL/GenBank/DDBJ databases">
        <title>Chromosome-level genome assembly of the bean flower thrips Megalurothrips usitatus.</title>
        <authorList>
            <person name="Ma L."/>
            <person name="Liu Q."/>
            <person name="Li H."/>
            <person name="Cai W."/>
        </authorList>
    </citation>
    <scope>NUCLEOTIDE SEQUENCE</scope>
    <source>
        <strain evidence="2">Cailab_2022a</strain>
    </source>
</reference>
<gene>
    <name evidence="2" type="ORF">ONE63_004068</name>
</gene>
<dbReference type="Proteomes" id="UP001075354">
    <property type="component" value="Chromosome 14"/>
</dbReference>
<dbReference type="EMBL" id="JAPTSV010000014">
    <property type="protein sequence ID" value="KAJ1520998.1"/>
    <property type="molecule type" value="Genomic_DNA"/>
</dbReference>
<feature type="region of interest" description="Disordered" evidence="1">
    <location>
        <begin position="112"/>
        <end position="132"/>
    </location>
</feature>
<sequence length="132" mass="14157">MHPHGGLGAGVHPHQHVAVESLISTPTFSAGDYDDHQGHGPVGAGGMMGMNMMGMGASGSPGKARIRRSENELRQAAECVVKGSTFQTVSDRFGIPISTIRFYMARRGILPQRRRGRSSSSTAMMNPFHQIP</sequence>
<evidence type="ECO:0000313" key="2">
    <source>
        <dbReference type="EMBL" id="KAJ1520998.1"/>
    </source>
</evidence>
<organism evidence="2 3">
    <name type="scientific">Megalurothrips usitatus</name>
    <name type="common">bean blossom thrips</name>
    <dbReference type="NCBI Taxonomy" id="439358"/>
    <lineage>
        <taxon>Eukaryota</taxon>
        <taxon>Metazoa</taxon>
        <taxon>Ecdysozoa</taxon>
        <taxon>Arthropoda</taxon>
        <taxon>Hexapoda</taxon>
        <taxon>Insecta</taxon>
        <taxon>Pterygota</taxon>
        <taxon>Neoptera</taxon>
        <taxon>Paraneoptera</taxon>
        <taxon>Thysanoptera</taxon>
        <taxon>Terebrantia</taxon>
        <taxon>Thripoidea</taxon>
        <taxon>Thripidae</taxon>
        <taxon>Megalurothrips</taxon>
    </lineage>
</organism>
<accession>A0AAV7X835</accession>
<keyword evidence="3" id="KW-1185">Reference proteome</keyword>
<proteinExistence type="predicted"/>
<protein>
    <recommendedName>
        <fullName evidence="4">HTH psq-type domain-containing protein</fullName>
    </recommendedName>
</protein>
<comment type="caution">
    <text evidence="2">The sequence shown here is derived from an EMBL/GenBank/DDBJ whole genome shotgun (WGS) entry which is preliminary data.</text>
</comment>